<feature type="domain" description="FtsK" evidence="5">
    <location>
        <begin position="265"/>
        <end position="371"/>
    </location>
</feature>
<evidence type="ECO:0000256" key="2">
    <source>
        <dbReference type="ARBA" id="ARBA00022840"/>
    </source>
</evidence>
<dbReference type="InterPro" id="IPR002543">
    <property type="entry name" value="FtsK_dom"/>
</dbReference>
<reference evidence="6 7" key="1">
    <citation type="journal article" date="2019" name="Int. J. Syst. Evol. Microbiol.">
        <title>The Global Catalogue of Microorganisms (GCM) 10K type strain sequencing project: providing services to taxonomists for standard genome sequencing and annotation.</title>
        <authorList>
            <consortium name="The Broad Institute Genomics Platform"/>
            <consortium name="The Broad Institute Genome Sequencing Center for Infectious Disease"/>
            <person name="Wu L."/>
            <person name="Ma J."/>
        </authorList>
    </citation>
    <scope>NUCLEOTIDE SEQUENCE [LARGE SCALE GENOMIC DNA]</scope>
    <source>
        <strain evidence="6 7">JCM 14545</strain>
    </source>
</reference>
<protein>
    <submittedName>
        <fullName evidence="6">FtsK/SpoIIIE domain-containing protein</fullName>
    </submittedName>
</protein>
<evidence type="ECO:0000256" key="1">
    <source>
        <dbReference type="ARBA" id="ARBA00022741"/>
    </source>
</evidence>
<evidence type="ECO:0000256" key="4">
    <source>
        <dbReference type="SAM" id="Phobius"/>
    </source>
</evidence>
<name>A0ABN2RU24_9PSEU</name>
<keyword evidence="4" id="KW-0812">Transmembrane</keyword>
<feature type="region of interest" description="Disordered" evidence="3">
    <location>
        <begin position="523"/>
        <end position="543"/>
    </location>
</feature>
<accession>A0ABN2RU24</accession>
<dbReference type="SUPFAM" id="SSF52540">
    <property type="entry name" value="P-loop containing nucleoside triphosphate hydrolases"/>
    <property type="match status" value="1"/>
</dbReference>
<evidence type="ECO:0000256" key="3">
    <source>
        <dbReference type="SAM" id="MobiDB-lite"/>
    </source>
</evidence>
<proteinExistence type="predicted"/>
<feature type="transmembrane region" description="Helical" evidence="4">
    <location>
        <begin position="6"/>
        <end position="23"/>
    </location>
</feature>
<evidence type="ECO:0000259" key="5">
    <source>
        <dbReference type="Pfam" id="PF01580"/>
    </source>
</evidence>
<dbReference type="PANTHER" id="PTHR22683">
    <property type="entry name" value="SPORULATION PROTEIN RELATED"/>
    <property type="match status" value="1"/>
</dbReference>
<evidence type="ECO:0000313" key="7">
    <source>
        <dbReference type="Proteomes" id="UP001501116"/>
    </source>
</evidence>
<dbReference type="InterPro" id="IPR050206">
    <property type="entry name" value="FtsK/SpoIIIE/SftA"/>
</dbReference>
<keyword evidence="4" id="KW-0472">Membrane</keyword>
<feature type="transmembrane region" description="Helical" evidence="4">
    <location>
        <begin position="30"/>
        <end position="50"/>
    </location>
</feature>
<feature type="transmembrane region" description="Helical" evidence="4">
    <location>
        <begin position="70"/>
        <end position="98"/>
    </location>
</feature>
<keyword evidence="4" id="KW-1133">Transmembrane helix</keyword>
<dbReference type="PANTHER" id="PTHR22683:SF41">
    <property type="entry name" value="DNA TRANSLOCASE FTSK"/>
    <property type="match status" value="1"/>
</dbReference>
<keyword evidence="7" id="KW-1185">Reference proteome</keyword>
<dbReference type="InterPro" id="IPR027417">
    <property type="entry name" value="P-loop_NTPase"/>
</dbReference>
<dbReference type="EMBL" id="BAAANN010000025">
    <property type="protein sequence ID" value="GAA1974525.1"/>
    <property type="molecule type" value="Genomic_DNA"/>
</dbReference>
<evidence type="ECO:0000313" key="6">
    <source>
        <dbReference type="EMBL" id="GAA1974525.1"/>
    </source>
</evidence>
<gene>
    <name evidence="6" type="ORF">GCM10009754_57080</name>
</gene>
<dbReference type="Pfam" id="PF01580">
    <property type="entry name" value="FtsK_SpoIIIE"/>
    <property type="match status" value="1"/>
</dbReference>
<keyword evidence="2" id="KW-0067">ATP-binding</keyword>
<comment type="caution">
    <text evidence="6">The sequence shown here is derived from an EMBL/GenBank/DDBJ whole genome shotgun (WGS) entry which is preliminary data.</text>
</comment>
<dbReference type="Proteomes" id="UP001501116">
    <property type="component" value="Unassembled WGS sequence"/>
</dbReference>
<sequence length="543" mass="59819">MNVHSPGFLVLLVLALGLVVWVLAKVGRALAAVVETLAFLAFLAVGLWWITRTCLWLLRQVGVHWRTSVVLVAAWAWCSLLGWVSLVCSAASVAFVLVTWRFLDEIRFDHWCGRHLRASWMRWTVYHRKLPGWLRACGLTVSDDVTPIDVTVSFLGRRRLPGRIGRGRTAASSVDSSARVAVPRLLSVRSGASWDEVRLELVPGQTPEDFDDAARALASARKVSRCQVRELAPNVVSVDFQRRDLLAVPVPCPALPELGGSQSHGVDLRRVWSGRTEYGHDWHMPLFGSGAHLLVVGATGSGKNSFMWCPLIAAAPAIRAGNVRLSGIDPKGMELAYGRGIYARYAQSGKDALEVLDSLIDVMEDRKREFAGLLRSVPVSTEHPLELLDFDEIAALTKYTDRKTKEAIVERLSLITTQGRALAVTVRGYVQEPTKDTVPVRELFPRRACLQVTAKSHVGMALGDGAYERGAWANRITDPGVAYVWGEGLREPLRVRAGWVPDDTIKAFENYVTNNGNRVIALSERDTNNNHGHPGGHNERGAA</sequence>
<keyword evidence="1" id="KW-0547">Nucleotide-binding</keyword>
<dbReference type="Gene3D" id="3.40.50.300">
    <property type="entry name" value="P-loop containing nucleotide triphosphate hydrolases"/>
    <property type="match status" value="1"/>
</dbReference>
<organism evidence="6 7">
    <name type="scientific">Amycolatopsis minnesotensis</name>
    <dbReference type="NCBI Taxonomy" id="337894"/>
    <lineage>
        <taxon>Bacteria</taxon>
        <taxon>Bacillati</taxon>
        <taxon>Actinomycetota</taxon>
        <taxon>Actinomycetes</taxon>
        <taxon>Pseudonocardiales</taxon>
        <taxon>Pseudonocardiaceae</taxon>
        <taxon>Amycolatopsis</taxon>
    </lineage>
</organism>
<dbReference type="RefSeq" id="WP_344425490.1">
    <property type="nucleotide sequence ID" value="NZ_BAAANN010000025.1"/>
</dbReference>